<dbReference type="AlphaFoldDB" id="A0A484ND34"/>
<feature type="transmembrane region" description="Helical" evidence="2">
    <location>
        <begin position="170"/>
        <end position="193"/>
    </location>
</feature>
<organism evidence="3 4">
    <name type="scientific">Cuscuta campestris</name>
    <dbReference type="NCBI Taxonomy" id="132261"/>
    <lineage>
        <taxon>Eukaryota</taxon>
        <taxon>Viridiplantae</taxon>
        <taxon>Streptophyta</taxon>
        <taxon>Embryophyta</taxon>
        <taxon>Tracheophyta</taxon>
        <taxon>Spermatophyta</taxon>
        <taxon>Magnoliopsida</taxon>
        <taxon>eudicotyledons</taxon>
        <taxon>Gunneridae</taxon>
        <taxon>Pentapetalae</taxon>
        <taxon>asterids</taxon>
        <taxon>lamiids</taxon>
        <taxon>Solanales</taxon>
        <taxon>Convolvulaceae</taxon>
        <taxon>Cuscuteae</taxon>
        <taxon>Cuscuta</taxon>
        <taxon>Cuscuta subgen. Grammica</taxon>
        <taxon>Cuscuta sect. Cleistogrammica</taxon>
    </lineage>
</organism>
<keyword evidence="2" id="KW-0472">Membrane</keyword>
<dbReference type="OrthoDB" id="1927955at2759"/>
<gene>
    <name evidence="3" type="ORF">CCAM_LOCUS40918</name>
</gene>
<feature type="transmembrane region" description="Helical" evidence="2">
    <location>
        <begin position="243"/>
        <end position="261"/>
    </location>
</feature>
<evidence type="ECO:0000313" key="4">
    <source>
        <dbReference type="Proteomes" id="UP000595140"/>
    </source>
</evidence>
<sequence length="352" mass="39139">MELQCPPPSFLPNRLFVPKFPPFQCRIASLWPSVGKHSKSNVGLRKQTLLLRPELRLGFRVSDRPIVSISSSSSLSKKLSSSGSEDNTVTAHDTTRLEPFQGKPGSVSFVGLTHQLVEARKPEDAQLEGKTGSFRWVIAPVALISSFVLPRFFIDITIDGLRNDVLTEALTWYITEAIFYIGVGIYLSITGEVQKPYLESGAKRWSLITGLRGYSNCALFIVGFKALVPLIALYITWPALGKTALLAVAPFTFGLLVQFAYEKHLQNCKSSCWPLVPIIFEVFRFYQLTRAIGFVQSIMFGTQKLTMKPEILLQRNGALVSLIVTFQVLGLACLWSFSSFLLSLLPRTITSP</sequence>
<dbReference type="Proteomes" id="UP000595140">
    <property type="component" value="Unassembled WGS sequence"/>
</dbReference>
<dbReference type="PANTHER" id="PTHR33918:SF4">
    <property type="entry name" value="ABC-2 TYPE TRANSPORTER DOMAIN-CONTAINING PROTEIN"/>
    <property type="match status" value="1"/>
</dbReference>
<evidence type="ECO:0000313" key="3">
    <source>
        <dbReference type="EMBL" id="VFQ99142.1"/>
    </source>
</evidence>
<evidence type="ECO:0000256" key="2">
    <source>
        <dbReference type="SAM" id="Phobius"/>
    </source>
</evidence>
<dbReference type="EMBL" id="OOIL02006641">
    <property type="protein sequence ID" value="VFQ99142.1"/>
    <property type="molecule type" value="Genomic_DNA"/>
</dbReference>
<keyword evidence="4" id="KW-1185">Reference proteome</keyword>
<evidence type="ECO:0000256" key="1">
    <source>
        <dbReference type="SAM" id="MobiDB-lite"/>
    </source>
</evidence>
<dbReference type="GO" id="GO:0009507">
    <property type="term" value="C:chloroplast"/>
    <property type="evidence" value="ECO:0007669"/>
    <property type="project" value="TreeGrafter"/>
</dbReference>
<dbReference type="PANTHER" id="PTHR33918">
    <property type="entry name" value="OS01G0704200 PROTEIN"/>
    <property type="match status" value="1"/>
</dbReference>
<feature type="compositionally biased region" description="Low complexity" evidence="1">
    <location>
        <begin position="75"/>
        <end position="84"/>
    </location>
</feature>
<feature type="transmembrane region" description="Helical" evidence="2">
    <location>
        <begin position="136"/>
        <end position="158"/>
    </location>
</feature>
<feature type="transmembrane region" description="Helical" evidence="2">
    <location>
        <begin position="214"/>
        <end position="237"/>
    </location>
</feature>
<feature type="region of interest" description="Disordered" evidence="1">
    <location>
        <begin position="75"/>
        <end position="102"/>
    </location>
</feature>
<protein>
    <submittedName>
        <fullName evidence="3">Uncharacterized protein</fullName>
    </submittedName>
</protein>
<accession>A0A484ND34</accession>
<name>A0A484ND34_9ASTE</name>
<keyword evidence="2" id="KW-0812">Transmembrane</keyword>
<keyword evidence="2" id="KW-1133">Transmembrane helix</keyword>
<feature type="transmembrane region" description="Helical" evidence="2">
    <location>
        <begin position="317"/>
        <end position="337"/>
    </location>
</feature>
<proteinExistence type="predicted"/>
<reference evidence="3 4" key="1">
    <citation type="submission" date="2018-04" db="EMBL/GenBank/DDBJ databases">
        <authorList>
            <person name="Vogel A."/>
        </authorList>
    </citation>
    <scope>NUCLEOTIDE SEQUENCE [LARGE SCALE GENOMIC DNA]</scope>
</reference>